<evidence type="ECO:0000313" key="9">
    <source>
        <dbReference type="EMBL" id="ACY18502.1"/>
    </source>
</evidence>
<evidence type="ECO:0000313" key="10">
    <source>
        <dbReference type="Proteomes" id="UP000001880"/>
    </source>
</evidence>
<dbReference type="STRING" id="502025.Hoch_6027"/>
<reference evidence="9 10" key="1">
    <citation type="journal article" date="2010" name="Stand. Genomic Sci.">
        <title>Complete genome sequence of Haliangium ochraceum type strain (SMP-2).</title>
        <authorList>
            <consortium name="US DOE Joint Genome Institute (JGI-PGF)"/>
            <person name="Ivanova N."/>
            <person name="Daum C."/>
            <person name="Lang E."/>
            <person name="Abt B."/>
            <person name="Kopitz M."/>
            <person name="Saunders E."/>
            <person name="Lapidus A."/>
            <person name="Lucas S."/>
            <person name="Glavina Del Rio T."/>
            <person name="Nolan M."/>
            <person name="Tice H."/>
            <person name="Copeland A."/>
            <person name="Cheng J.F."/>
            <person name="Chen F."/>
            <person name="Bruce D."/>
            <person name="Goodwin L."/>
            <person name="Pitluck S."/>
            <person name="Mavromatis K."/>
            <person name="Pati A."/>
            <person name="Mikhailova N."/>
            <person name="Chen A."/>
            <person name="Palaniappan K."/>
            <person name="Land M."/>
            <person name="Hauser L."/>
            <person name="Chang Y.J."/>
            <person name="Jeffries C.D."/>
            <person name="Detter J.C."/>
            <person name="Brettin T."/>
            <person name="Rohde M."/>
            <person name="Goker M."/>
            <person name="Bristow J."/>
            <person name="Markowitz V."/>
            <person name="Eisen J.A."/>
            <person name="Hugenholtz P."/>
            <person name="Kyrpides N.C."/>
            <person name="Klenk H.P."/>
        </authorList>
    </citation>
    <scope>NUCLEOTIDE SEQUENCE [LARGE SCALE GENOMIC DNA]</scope>
    <source>
        <strain evidence="10">DSM 14365 / CIP 107738 / JCM 11303 / AJ 13395 / SMP-2</strain>
    </source>
</reference>
<feature type="transmembrane region" description="Helical" evidence="8">
    <location>
        <begin position="28"/>
        <end position="50"/>
    </location>
</feature>
<comment type="similarity">
    <text evidence="2 7">Belongs to the ExbD/TolR family.</text>
</comment>
<accession>D0LJZ5</accession>
<dbReference type="Gene3D" id="3.30.420.270">
    <property type="match status" value="1"/>
</dbReference>
<dbReference type="AlphaFoldDB" id="D0LJZ5"/>
<organism evidence="9 10">
    <name type="scientific">Haliangium ochraceum (strain DSM 14365 / JCM 11303 / SMP-2)</name>
    <dbReference type="NCBI Taxonomy" id="502025"/>
    <lineage>
        <taxon>Bacteria</taxon>
        <taxon>Pseudomonadati</taxon>
        <taxon>Myxococcota</taxon>
        <taxon>Polyangia</taxon>
        <taxon>Haliangiales</taxon>
        <taxon>Kofleriaceae</taxon>
        <taxon>Haliangium</taxon>
    </lineage>
</organism>
<sequence length="160" mass="17882">MAGGGGKRGRLRHVKKPKLDEVRNEINVTPLVDVCLVLLIIFMVVTPMLARGKDVPLPRTLHHSSDPDEAQPIVVVDKDGRVYYDKDDLGSLETLKQTDFGALKDRIDEVWRSDEAVPQRVLFKADKDLPYKDVYPVIVAIHDLGLGNVDLGSNELKDDE</sequence>
<dbReference type="PANTHER" id="PTHR30558">
    <property type="entry name" value="EXBD MEMBRANE COMPONENT OF PMF-DRIVEN MACROMOLECULE IMPORT SYSTEM"/>
    <property type="match status" value="1"/>
</dbReference>
<evidence type="ECO:0000256" key="1">
    <source>
        <dbReference type="ARBA" id="ARBA00004162"/>
    </source>
</evidence>
<dbReference type="InterPro" id="IPR003400">
    <property type="entry name" value="ExbD"/>
</dbReference>
<dbReference type="HOGENOM" id="CLU_085305_1_3_7"/>
<comment type="subcellular location">
    <subcellularLocation>
        <location evidence="1">Cell membrane</location>
        <topology evidence="1">Single-pass membrane protein</topology>
    </subcellularLocation>
    <subcellularLocation>
        <location evidence="7">Cell membrane</location>
        <topology evidence="7">Single-pass type II membrane protein</topology>
    </subcellularLocation>
</comment>
<protein>
    <submittedName>
        <fullName evidence="9">Biopolymer transport protein ExbD/TolR</fullName>
    </submittedName>
</protein>
<evidence type="ECO:0000256" key="2">
    <source>
        <dbReference type="ARBA" id="ARBA00005811"/>
    </source>
</evidence>
<dbReference type="PANTHER" id="PTHR30558:SF7">
    <property type="entry name" value="TOL-PAL SYSTEM PROTEIN TOLR"/>
    <property type="match status" value="1"/>
</dbReference>
<keyword evidence="4 7" id="KW-0812">Transmembrane</keyword>
<evidence type="ECO:0000256" key="7">
    <source>
        <dbReference type="RuleBase" id="RU003879"/>
    </source>
</evidence>
<evidence type="ECO:0000256" key="5">
    <source>
        <dbReference type="ARBA" id="ARBA00022989"/>
    </source>
</evidence>
<keyword evidence="7" id="KW-0653">Protein transport</keyword>
<keyword evidence="6 8" id="KW-0472">Membrane</keyword>
<evidence type="ECO:0000256" key="4">
    <source>
        <dbReference type="ARBA" id="ARBA00022692"/>
    </source>
</evidence>
<dbReference type="KEGG" id="hoh:Hoch_6027"/>
<dbReference type="GO" id="GO:0015031">
    <property type="term" value="P:protein transport"/>
    <property type="evidence" value="ECO:0007669"/>
    <property type="project" value="UniProtKB-KW"/>
</dbReference>
<dbReference type="GO" id="GO:0005886">
    <property type="term" value="C:plasma membrane"/>
    <property type="evidence" value="ECO:0007669"/>
    <property type="project" value="UniProtKB-SubCell"/>
</dbReference>
<dbReference type="Pfam" id="PF02472">
    <property type="entry name" value="ExbD"/>
    <property type="match status" value="1"/>
</dbReference>
<proteinExistence type="inferred from homology"/>
<dbReference type="eggNOG" id="COG0848">
    <property type="taxonomic scope" value="Bacteria"/>
</dbReference>
<evidence type="ECO:0000256" key="3">
    <source>
        <dbReference type="ARBA" id="ARBA00022475"/>
    </source>
</evidence>
<gene>
    <name evidence="9" type="ordered locus">Hoch_6027</name>
</gene>
<evidence type="ECO:0000256" key="8">
    <source>
        <dbReference type="SAM" id="Phobius"/>
    </source>
</evidence>
<evidence type="ECO:0000256" key="6">
    <source>
        <dbReference type="ARBA" id="ARBA00023136"/>
    </source>
</evidence>
<dbReference type="GO" id="GO:0022857">
    <property type="term" value="F:transmembrane transporter activity"/>
    <property type="evidence" value="ECO:0007669"/>
    <property type="project" value="InterPro"/>
</dbReference>
<keyword evidence="3" id="KW-1003">Cell membrane</keyword>
<keyword evidence="7" id="KW-0813">Transport</keyword>
<dbReference type="Proteomes" id="UP000001880">
    <property type="component" value="Chromosome"/>
</dbReference>
<keyword evidence="10" id="KW-1185">Reference proteome</keyword>
<dbReference type="OrthoDB" id="9798629at2"/>
<dbReference type="RefSeq" id="WP_012831094.1">
    <property type="nucleotide sequence ID" value="NC_013440.1"/>
</dbReference>
<dbReference type="EMBL" id="CP001804">
    <property type="protein sequence ID" value="ACY18502.1"/>
    <property type="molecule type" value="Genomic_DNA"/>
</dbReference>
<name>D0LJZ5_HALO1</name>
<keyword evidence="5 8" id="KW-1133">Transmembrane helix</keyword>